<organism evidence="2 3">
    <name type="scientific">Pseudomonas fluorescens</name>
    <dbReference type="NCBI Taxonomy" id="294"/>
    <lineage>
        <taxon>Bacteria</taxon>
        <taxon>Pseudomonadati</taxon>
        <taxon>Pseudomonadota</taxon>
        <taxon>Gammaproteobacteria</taxon>
        <taxon>Pseudomonadales</taxon>
        <taxon>Pseudomonadaceae</taxon>
        <taxon>Pseudomonas</taxon>
    </lineage>
</organism>
<dbReference type="Pfam" id="PF06980">
    <property type="entry name" value="DUF1302"/>
    <property type="match status" value="1"/>
</dbReference>
<reference evidence="2 3" key="1">
    <citation type="submission" date="2019-09" db="EMBL/GenBank/DDBJ databases">
        <authorList>
            <person name="Chandra G."/>
            <person name="Truman W A."/>
        </authorList>
    </citation>
    <scope>NUCLEOTIDE SEQUENCE [LARGE SCALE GENOMIC DNA]</scope>
    <source>
        <strain evidence="2">PS710</strain>
    </source>
</reference>
<dbReference type="AlphaFoldDB" id="A0A5E7FHK9"/>
<gene>
    <name evidence="2" type="ORF">PS710_05672</name>
</gene>
<accession>A0A5E7FHK9</accession>
<dbReference type="Proteomes" id="UP000381093">
    <property type="component" value="Unassembled WGS sequence"/>
</dbReference>
<dbReference type="EMBL" id="CABVHW010000030">
    <property type="protein sequence ID" value="VVO38988.1"/>
    <property type="molecule type" value="Genomic_DNA"/>
</dbReference>
<dbReference type="RefSeq" id="WP_150767441.1">
    <property type="nucleotide sequence ID" value="NZ_CABVHW010000030.1"/>
</dbReference>
<evidence type="ECO:0008006" key="4">
    <source>
        <dbReference type="Google" id="ProtNLM"/>
    </source>
</evidence>
<sequence length="673" mass="71275" precursor="true">MHNNKNHSHTPSRHSLMALAILAASMPAAHAFELDTGNPDWEVRFDNTLKYNYGVRTENAHKRTLRTPNNNDGDYNFRRAGTNITNRVDLLTELDVVHQGNKGNKGFRISAASWYDKAYDNVGSSSNPFVNGNGATSGLVENDPRLAGVTQDNVGNGSRHLSHYAQRYYSGPSGEILDAFVFYNSDVGDESLISLKAGQHNVFWGESILNPVHSISYGQSGLDLAKLAASPGTEAKELFVPRNQLSMTFTVNPELTLGAQYFLDWNAARLPEAGTYYGGSDLVGAGAQALLLGNTNALVPGSPLGCGLSPCGAINTVRRGHDLTPRNSGDWGVMAKWSPAWLDGTLGFYYRNTSEILPQTWLNVTGISSANPDGTPPVGIEPAAVNTLNSEGANTYQFAYADNIHIIGLSLSKDVAGVSVGSDLSVRHNMPLASIPATLSSTDPLGLGAGLGLLPVRTAQTGIVYDTPSKGDSMSATGDTLHWTLNGLWAFPKTALFNSASLLTELYYSNLLKLDSKNAALYKGNSSYRGIDAATRDNWGVAVNFTPAWTQVLPGVDVNLPMTINMGLAGVSPVSAGGAKDTGNYSIGVGAVVYNKYFVDLKYVDAFGKTEKCNTSGTNSGAANAGSGDGSTPSVFSGNQNYACYGGGYSSFSGGGASIQDRGAVYLTLKTTF</sequence>
<feature type="chain" id="PRO_5022965249" description="DUF1302 domain-containing protein" evidence="1">
    <location>
        <begin position="32"/>
        <end position="673"/>
    </location>
</feature>
<dbReference type="InterPro" id="IPR010727">
    <property type="entry name" value="DUF1302"/>
</dbReference>
<protein>
    <recommendedName>
        <fullName evidence="4">DUF1302 domain-containing protein</fullName>
    </recommendedName>
</protein>
<feature type="signal peptide" evidence="1">
    <location>
        <begin position="1"/>
        <end position="31"/>
    </location>
</feature>
<keyword evidence="1" id="KW-0732">Signal</keyword>
<evidence type="ECO:0000313" key="2">
    <source>
        <dbReference type="EMBL" id="VVO38988.1"/>
    </source>
</evidence>
<evidence type="ECO:0000313" key="3">
    <source>
        <dbReference type="Proteomes" id="UP000381093"/>
    </source>
</evidence>
<evidence type="ECO:0000256" key="1">
    <source>
        <dbReference type="SAM" id="SignalP"/>
    </source>
</evidence>
<proteinExistence type="predicted"/>
<name>A0A5E7FHK9_PSEFL</name>